<dbReference type="EMBL" id="BK015807">
    <property type="protein sequence ID" value="DAE26065.1"/>
    <property type="molecule type" value="Genomic_DNA"/>
</dbReference>
<protein>
    <submittedName>
        <fullName evidence="1">Uncharacterized protein</fullName>
    </submittedName>
</protein>
<name>A0A8S5R4Q8_9CAUD</name>
<proteinExistence type="predicted"/>
<reference evidence="1" key="1">
    <citation type="journal article" date="2021" name="Proc. Natl. Acad. Sci. U.S.A.">
        <title>A Catalog of Tens of Thousands of Viruses from Human Metagenomes Reveals Hidden Associations with Chronic Diseases.</title>
        <authorList>
            <person name="Tisza M.J."/>
            <person name="Buck C.B."/>
        </authorList>
    </citation>
    <scope>NUCLEOTIDE SEQUENCE</scope>
    <source>
        <strain evidence="1">CtEkS11</strain>
    </source>
</reference>
<evidence type="ECO:0000313" key="1">
    <source>
        <dbReference type="EMBL" id="DAE26065.1"/>
    </source>
</evidence>
<accession>A0A8S5R4Q8</accession>
<organism evidence="1">
    <name type="scientific">Siphoviridae sp. ctEkS11</name>
    <dbReference type="NCBI Taxonomy" id="2827272"/>
    <lineage>
        <taxon>Viruses</taxon>
        <taxon>Duplodnaviria</taxon>
        <taxon>Heunggongvirae</taxon>
        <taxon>Uroviricota</taxon>
        <taxon>Caudoviricetes</taxon>
    </lineage>
</organism>
<sequence>MCTRIPFMLTELFSLYFQSRKKKGLYVFMDYSSSPLQKHNKHNRPLHHMSVILYSASTATITAIFP</sequence>